<dbReference type="GO" id="GO:0046872">
    <property type="term" value="F:metal ion binding"/>
    <property type="evidence" value="ECO:0007669"/>
    <property type="project" value="UniProtKB-KW"/>
</dbReference>
<keyword evidence="4" id="KW-0812">Transmembrane</keyword>
<name>A0AAJ0MBN0_9PEZI</name>
<keyword evidence="4" id="KW-1133">Transmembrane helix</keyword>
<organism evidence="7 8">
    <name type="scientific">Lasiosphaeria hispida</name>
    <dbReference type="NCBI Taxonomy" id="260671"/>
    <lineage>
        <taxon>Eukaryota</taxon>
        <taxon>Fungi</taxon>
        <taxon>Dikarya</taxon>
        <taxon>Ascomycota</taxon>
        <taxon>Pezizomycotina</taxon>
        <taxon>Sordariomycetes</taxon>
        <taxon>Sordariomycetidae</taxon>
        <taxon>Sordariales</taxon>
        <taxon>Lasiosphaeriaceae</taxon>
        <taxon>Lasiosphaeria</taxon>
    </lineage>
</organism>
<keyword evidence="8" id="KW-1185">Reference proteome</keyword>
<dbReference type="PANTHER" id="PTHR24093">
    <property type="entry name" value="CATION TRANSPORTING ATPASE"/>
    <property type="match status" value="1"/>
</dbReference>
<dbReference type="GO" id="GO:0006874">
    <property type="term" value="P:intracellular calcium ion homeostasis"/>
    <property type="evidence" value="ECO:0007669"/>
    <property type="project" value="TreeGrafter"/>
</dbReference>
<feature type="transmembrane region" description="Helical" evidence="4">
    <location>
        <begin position="50"/>
        <end position="70"/>
    </location>
</feature>
<dbReference type="SUPFAM" id="SSF81665">
    <property type="entry name" value="Calcium ATPase, transmembrane domain M"/>
    <property type="match status" value="1"/>
</dbReference>
<evidence type="ECO:0000259" key="6">
    <source>
        <dbReference type="Pfam" id="PF00689"/>
    </source>
</evidence>
<dbReference type="EMBL" id="JAUIQD010000006">
    <property type="protein sequence ID" value="KAK3347074.1"/>
    <property type="molecule type" value="Genomic_DNA"/>
</dbReference>
<comment type="subcellular location">
    <subcellularLocation>
        <location evidence="1">Endomembrane system</location>
        <topology evidence="1">Multi-pass membrane protein</topology>
    </subcellularLocation>
</comment>
<keyword evidence="3" id="KW-0460">Magnesium</keyword>
<evidence type="ECO:0000256" key="1">
    <source>
        <dbReference type="ARBA" id="ARBA00004127"/>
    </source>
</evidence>
<evidence type="ECO:0000313" key="8">
    <source>
        <dbReference type="Proteomes" id="UP001275084"/>
    </source>
</evidence>
<proteinExistence type="predicted"/>
<dbReference type="PANTHER" id="PTHR24093:SF369">
    <property type="entry name" value="CALCIUM-TRANSPORTING ATPASE"/>
    <property type="match status" value="1"/>
</dbReference>
<reference evidence="7" key="1">
    <citation type="journal article" date="2023" name="Mol. Phylogenet. Evol.">
        <title>Genome-scale phylogeny and comparative genomics of the fungal order Sordariales.</title>
        <authorList>
            <person name="Hensen N."/>
            <person name="Bonometti L."/>
            <person name="Westerberg I."/>
            <person name="Brannstrom I.O."/>
            <person name="Guillou S."/>
            <person name="Cros-Aarteil S."/>
            <person name="Calhoun S."/>
            <person name="Haridas S."/>
            <person name="Kuo A."/>
            <person name="Mondo S."/>
            <person name="Pangilinan J."/>
            <person name="Riley R."/>
            <person name="LaButti K."/>
            <person name="Andreopoulos B."/>
            <person name="Lipzen A."/>
            <person name="Chen C."/>
            <person name="Yan M."/>
            <person name="Daum C."/>
            <person name="Ng V."/>
            <person name="Clum A."/>
            <person name="Steindorff A."/>
            <person name="Ohm R.A."/>
            <person name="Martin F."/>
            <person name="Silar P."/>
            <person name="Natvig D.O."/>
            <person name="Lalanne C."/>
            <person name="Gautier V."/>
            <person name="Ament-Velasquez S.L."/>
            <person name="Kruys A."/>
            <person name="Hutchinson M.I."/>
            <person name="Powell A.J."/>
            <person name="Barry K."/>
            <person name="Miller A.N."/>
            <person name="Grigoriev I.V."/>
            <person name="Debuchy R."/>
            <person name="Gladieux P."/>
            <person name="Hiltunen Thoren M."/>
            <person name="Johannesson H."/>
        </authorList>
    </citation>
    <scope>NUCLEOTIDE SEQUENCE</scope>
    <source>
        <strain evidence="7">CBS 955.72</strain>
    </source>
</reference>
<feature type="non-terminal residue" evidence="7">
    <location>
        <position position="1"/>
    </location>
</feature>
<dbReference type="InterPro" id="IPR006068">
    <property type="entry name" value="ATPase_P-typ_cation-transptr_C"/>
</dbReference>
<accession>A0AAJ0MBN0</accession>
<dbReference type="GO" id="GO:0005388">
    <property type="term" value="F:P-type calcium transporter activity"/>
    <property type="evidence" value="ECO:0007669"/>
    <property type="project" value="TreeGrafter"/>
</dbReference>
<dbReference type="AlphaFoldDB" id="A0AAJ0MBN0"/>
<feature type="chain" id="PRO_5042539883" evidence="5">
    <location>
        <begin position="18"/>
        <end position="115"/>
    </location>
</feature>
<dbReference type="Pfam" id="PF00689">
    <property type="entry name" value="Cation_ATPase_C"/>
    <property type="match status" value="1"/>
</dbReference>
<feature type="signal peptide" evidence="5">
    <location>
        <begin position="1"/>
        <end position="17"/>
    </location>
</feature>
<sequence>LLWVNLIIDIFIASALTTDLPGPMVLERPPDRKSALLITVCIYKMILEQAIYQLSITLVLYFTGALLLGYKTNKDLLKSLNTLIFNTFVWVQIFNKLNNRRLNNSLNIFKGITKN</sequence>
<reference evidence="7" key="2">
    <citation type="submission" date="2023-06" db="EMBL/GenBank/DDBJ databases">
        <authorList>
            <consortium name="Lawrence Berkeley National Laboratory"/>
            <person name="Haridas S."/>
            <person name="Hensen N."/>
            <person name="Bonometti L."/>
            <person name="Westerberg I."/>
            <person name="Brannstrom I.O."/>
            <person name="Guillou S."/>
            <person name="Cros-Aarteil S."/>
            <person name="Calhoun S."/>
            <person name="Kuo A."/>
            <person name="Mondo S."/>
            <person name="Pangilinan J."/>
            <person name="Riley R."/>
            <person name="Labutti K."/>
            <person name="Andreopoulos B."/>
            <person name="Lipzen A."/>
            <person name="Chen C."/>
            <person name="Yanf M."/>
            <person name="Daum C."/>
            <person name="Ng V."/>
            <person name="Clum A."/>
            <person name="Steindorff A."/>
            <person name="Ohm R."/>
            <person name="Martin F."/>
            <person name="Silar P."/>
            <person name="Natvig D."/>
            <person name="Lalanne C."/>
            <person name="Gautier V."/>
            <person name="Ament-Velasquez S.L."/>
            <person name="Kruys A."/>
            <person name="Hutchinson M.I."/>
            <person name="Powell A.J."/>
            <person name="Barry K."/>
            <person name="Miller A.N."/>
            <person name="Grigoriev I.V."/>
            <person name="Debuchy R."/>
            <person name="Gladieux P."/>
            <person name="Thoren M.H."/>
            <person name="Johannesson H."/>
        </authorList>
    </citation>
    <scope>NUCLEOTIDE SEQUENCE</scope>
    <source>
        <strain evidence="7">CBS 955.72</strain>
    </source>
</reference>
<dbReference type="InterPro" id="IPR023298">
    <property type="entry name" value="ATPase_P-typ_TM_dom_sf"/>
</dbReference>
<keyword evidence="2" id="KW-0479">Metal-binding</keyword>
<evidence type="ECO:0000256" key="3">
    <source>
        <dbReference type="ARBA" id="ARBA00022842"/>
    </source>
</evidence>
<protein>
    <submittedName>
        <fullName evidence="7">Cation-transporting P-type ATPase</fullName>
    </submittedName>
</protein>
<keyword evidence="5" id="KW-0732">Signal</keyword>
<dbReference type="GO" id="GO:0012505">
    <property type="term" value="C:endomembrane system"/>
    <property type="evidence" value="ECO:0007669"/>
    <property type="project" value="UniProtKB-SubCell"/>
</dbReference>
<dbReference type="GO" id="GO:0005886">
    <property type="term" value="C:plasma membrane"/>
    <property type="evidence" value="ECO:0007669"/>
    <property type="project" value="TreeGrafter"/>
</dbReference>
<keyword evidence="4" id="KW-0472">Membrane</keyword>
<comment type="caution">
    <text evidence="7">The sequence shown here is derived from an EMBL/GenBank/DDBJ whole genome shotgun (WGS) entry which is preliminary data.</text>
</comment>
<evidence type="ECO:0000313" key="7">
    <source>
        <dbReference type="EMBL" id="KAK3347074.1"/>
    </source>
</evidence>
<dbReference type="Gene3D" id="1.20.1110.10">
    <property type="entry name" value="Calcium-transporting ATPase, transmembrane domain"/>
    <property type="match status" value="1"/>
</dbReference>
<evidence type="ECO:0000256" key="4">
    <source>
        <dbReference type="SAM" id="Phobius"/>
    </source>
</evidence>
<gene>
    <name evidence="7" type="ORF">B0T25DRAFT_461450</name>
</gene>
<feature type="domain" description="Cation-transporting P-type ATPase C-terminal" evidence="6">
    <location>
        <begin position="1"/>
        <end position="115"/>
    </location>
</feature>
<evidence type="ECO:0000256" key="5">
    <source>
        <dbReference type="SAM" id="SignalP"/>
    </source>
</evidence>
<evidence type="ECO:0000256" key="2">
    <source>
        <dbReference type="ARBA" id="ARBA00022723"/>
    </source>
</evidence>
<dbReference type="Proteomes" id="UP001275084">
    <property type="component" value="Unassembled WGS sequence"/>
</dbReference>